<dbReference type="EMBL" id="WTPX01000170">
    <property type="protein sequence ID" value="NNJ27587.1"/>
    <property type="molecule type" value="Genomic_DNA"/>
</dbReference>
<evidence type="ECO:0000256" key="3">
    <source>
        <dbReference type="ARBA" id="ARBA00023082"/>
    </source>
</evidence>
<dbReference type="SUPFAM" id="SSF88946">
    <property type="entry name" value="Sigma2 domain of RNA polymerase sigma factors"/>
    <property type="match status" value="1"/>
</dbReference>
<dbReference type="PANTHER" id="PTHR43133">
    <property type="entry name" value="RNA POLYMERASE ECF-TYPE SIGMA FACTO"/>
    <property type="match status" value="1"/>
</dbReference>
<protein>
    <recommendedName>
        <fullName evidence="10">Sigma-70 family RNA polymerase sigma factor</fullName>
    </recommendedName>
</protein>
<dbReference type="NCBIfam" id="TIGR02937">
    <property type="entry name" value="sigma70-ECF"/>
    <property type="match status" value="1"/>
</dbReference>
<dbReference type="RefSeq" id="WP_171189496.1">
    <property type="nucleotide sequence ID" value="NZ_WTPX01000170.1"/>
</dbReference>
<name>A0ABX1VKA2_9PLAN</name>
<dbReference type="Pfam" id="PF04542">
    <property type="entry name" value="Sigma70_r2"/>
    <property type="match status" value="1"/>
</dbReference>
<evidence type="ECO:0000259" key="6">
    <source>
        <dbReference type="Pfam" id="PF04542"/>
    </source>
</evidence>
<feature type="domain" description="RNA polymerase sigma factor 70 region 4 type 2" evidence="7">
    <location>
        <begin position="154"/>
        <end position="205"/>
    </location>
</feature>
<evidence type="ECO:0008006" key="10">
    <source>
        <dbReference type="Google" id="ProtNLM"/>
    </source>
</evidence>
<sequence>MTVPAPGLNPGSNNRPPSANSPGGSTEEPPTQGDITDATLLTRYIERRDGPAFAELVRRFGPLVWGVCLRRTGDRQDAEDAFQSAFLLLALKARSIREPAALPGWLYRTAHRTAGRAAQRADATRDGTLDALPEPAADGPGLLAELARREALGAFDEEVLKLPAAERDALILCHLHGLTRSEAAVRLGATEAAIKGRLSRGRSRLRTRLARRGFALPSFAPLLLSDPVPAAAAEAVCRLADPLALSAGAGPLSSLLPHWSEKGLDSMTLLKSRPAAALFAVAASVALMLALQPPHPASAGGGQLAGMGLADAGPADAKPAAAAIQSNPGAARFFNRGSASERNDRAFSAALAATPSVPYPATDQPAGFSQAGAFGVPAAHVAPGNDSADLFVDGTTVPSGEWQRNTSVGPFRLSLRDGHLSLTGEATIEEDQGAPITVEVHAEYAALSDGTLVGVIQSAEGTIEGDLMTNVELAVLGRGLTDQAFALRVYRNGGTFAVKDVSLAVPTGSDVVNAGASAGDWSTMTDVMLVGRWQPVSPAPTQPHTFSAY</sequence>
<evidence type="ECO:0000313" key="9">
    <source>
        <dbReference type="Proteomes" id="UP000609651"/>
    </source>
</evidence>
<evidence type="ECO:0000256" key="2">
    <source>
        <dbReference type="ARBA" id="ARBA00023015"/>
    </source>
</evidence>
<evidence type="ECO:0000259" key="7">
    <source>
        <dbReference type="Pfam" id="PF08281"/>
    </source>
</evidence>
<evidence type="ECO:0000256" key="1">
    <source>
        <dbReference type="ARBA" id="ARBA00010641"/>
    </source>
</evidence>
<feature type="domain" description="RNA polymerase sigma-70 region 2" evidence="6">
    <location>
        <begin position="56"/>
        <end position="122"/>
    </location>
</feature>
<feature type="region of interest" description="Disordered" evidence="5">
    <location>
        <begin position="1"/>
        <end position="34"/>
    </location>
</feature>
<keyword evidence="9" id="KW-1185">Reference proteome</keyword>
<feature type="compositionally biased region" description="Polar residues" evidence="5">
    <location>
        <begin position="10"/>
        <end position="24"/>
    </location>
</feature>
<gene>
    <name evidence="8" type="ORF">LzC2_36920</name>
</gene>
<dbReference type="Gene3D" id="1.10.10.10">
    <property type="entry name" value="Winged helix-like DNA-binding domain superfamily/Winged helix DNA-binding domain"/>
    <property type="match status" value="1"/>
</dbReference>
<dbReference type="Gene3D" id="1.10.1740.10">
    <property type="match status" value="1"/>
</dbReference>
<comment type="similarity">
    <text evidence="1">Belongs to the sigma-70 factor family. ECF subfamily.</text>
</comment>
<dbReference type="InterPro" id="IPR007627">
    <property type="entry name" value="RNA_pol_sigma70_r2"/>
</dbReference>
<dbReference type="Proteomes" id="UP000609651">
    <property type="component" value="Unassembled WGS sequence"/>
</dbReference>
<comment type="caution">
    <text evidence="8">The sequence shown here is derived from an EMBL/GenBank/DDBJ whole genome shotgun (WGS) entry which is preliminary data.</text>
</comment>
<dbReference type="InterPro" id="IPR014284">
    <property type="entry name" value="RNA_pol_sigma-70_dom"/>
</dbReference>
<dbReference type="Pfam" id="PF08281">
    <property type="entry name" value="Sigma70_r4_2"/>
    <property type="match status" value="1"/>
</dbReference>
<organism evidence="8 9">
    <name type="scientific">Alienimonas chondri</name>
    <dbReference type="NCBI Taxonomy" id="2681879"/>
    <lineage>
        <taxon>Bacteria</taxon>
        <taxon>Pseudomonadati</taxon>
        <taxon>Planctomycetota</taxon>
        <taxon>Planctomycetia</taxon>
        <taxon>Planctomycetales</taxon>
        <taxon>Planctomycetaceae</taxon>
        <taxon>Alienimonas</taxon>
    </lineage>
</organism>
<dbReference type="InterPro" id="IPR039425">
    <property type="entry name" value="RNA_pol_sigma-70-like"/>
</dbReference>
<dbReference type="InterPro" id="IPR013324">
    <property type="entry name" value="RNA_pol_sigma_r3/r4-like"/>
</dbReference>
<accession>A0ABX1VKA2</accession>
<keyword evidence="2" id="KW-0805">Transcription regulation</keyword>
<evidence type="ECO:0000256" key="5">
    <source>
        <dbReference type="SAM" id="MobiDB-lite"/>
    </source>
</evidence>
<dbReference type="InterPro" id="IPR013249">
    <property type="entry name" value="RNA_pol_sigma70_r4_t2"/>
</dbReference>
<reference evidence="8 9" key="1">
    <citation type="journal article" date="2020" name="Syst. Appl. Microbiol.">
        <title>Alienimonas chondri sp. nov., a novel planctomycete isolated from the biofilm of the red alga Chondrus crispus.</title>
        <authorList>
            <person name="Vitorino I."/>
            <person name="Albuquerque L."/>
            <person name="Wiegand S."/>
            <person name="Kallscheuer N."/>
            <person name="da Costa M.S."/>
            <person name="Lobo-da-Cunha A."/>
            <person name="Jogler C."/>
            <person name="Lage O.M."/>
        </authorList>
    </citation>
    <scope>NUCLEOTIDE SEQUENCE [LARGE SCALE GENOMIC DNA]</scope>
    <source>
        <strain evidence="8 9">LzC2</strain>
    </source>
</reference>
<keyword evidence="3" id="KW-0731">Sigma factor</keyword>
<dbReference type="InterPro" id="IPR013325">
    <property type="entry name" value="RNA_pol_sigma_r2"/>
</dbReference>
<evidence type="ECO:0000256" key="4">
    <source>
        <dbReference type="ARBA" id="ARBA00023163"/>
    </source>
</evidence>
<proteinExistence type="inferred from homology"/>
<evidence type="ECO:0000313" key="8">
    <source>
        <dbReference type="EMBL" id="NNJ27587.1"/>
    </source>
</evidence>
<dbReference type="SUPFAM" id="SSF88659">
    <property type="entry name" value="Sigma3 and sigma4 domains of RNA polymerase sigma factors"/>
    <property type="match status" value="1"/>
</dbReference>
<dbReference type="InterPro" id="IPR036388">
    <property type="entry name" value="WH-like_DNA-bd_sf"/>
</dbReference>
<dbReference type="PANTHER" id="PTHR43133:SF51">
    <property type="entry name" value="RNA POLYMERASE SIGMA FACTOR"/>
    <property type="match status" value="1"/>
</dbReference>
<keyword evidence="4" id="KW-0804">Transcription</keyword>